<evidence type="ECO:0000313" key="1">
    <source>
        <dbReference type="EMBL" id="CAG8481822.1"/>
    </source>
</evidence>
<sequence>MVEAQQWLKDNYENKKDNTAEIRIGGNIELEGKLTIDGYPNLKDIFLGGAKGITELSINNCPNVEVIFVSRNQITKIEGLTNLTKLQKLSFGNNRIEKIDISQNGQLGMLHFAKNPKNLDDDTFAITTLLKQASEADLKEIAGKLELNVDGKTPEEMKKLISDEIEKLNQNKEKLNEAFPNLISDKNAVDDKKVAEIKNNVAKGEEYQKLVEEAVNTPIVEADKIDQTKLTDELKKAANYEKLVADNKDLTTDDGKEMDQKKIDGLKTASGDATAAIPILGVDDLKPDTLNAILGGNKLSDIPKPETLKSILEKNKKLEDALNNIGINPNDADVGKKIAILKGLEERVIELYGEDYKEILKVQEYQNQVEIIGGKIELYDKDMEGVEELTGELLIENYANVEEINLERWDKRKRGGKLKGRITKITISNCPKVKELNLNNNEISEVILEGDFLNLERLELGWRIPPNLDLLFCEKPLDLMAESMGNERMLSKTYELENRPTTDYSGPLKEILGLNPADNLPDNWQGQLAKKDDLAAAQSPQDVAQELATANQDKDKLNDWQNRFPNKTPEAVANELNDLKDKPADQQKIDELIKLVEKQNQAIKKYGDKSEKFTDDDNTNFTDKTITQITNQDLIDKGITTPGGLTGPLKLVGFTKLKKIEINDRMSNAPDNLDNDLTELTIVNCPELEEIDVRSNKLTKLDIIRIKTDNGGDDGDPAPTDKLKNLTIGRNKDLEEVSLKYCPKLQEFLAGGNAKLVKI</sequence>
<accession>A0ACA9KMC9</accession>
<proteinExistence type="predicted"/>
<keyword evidence="2" id="KW-1185">Reference proteome</keyword>
<gene>
    <name evidence="1" type="ORF">SPELUC_LOCUS2161</name>
</gene>
<protein>
    <submittedName>
        <fullName evidence="1">860_t:CDS:1</fullName>
    </submittedName>
</protein>
<dbReference type="Proteomes" id="UP000789366">
    <property type="component" value="Unassembled WGS sequence"/>
</dbReference>
<evidence type="ECO:0000313" key="2">
    <source>
        <dbReference type="Proteomes" id="UP000789366"/>
    </source>
</evidence>
<reference evidence="1" key="1">
    <citation type="submission" date="2021-06" db="EMBL/GenBank/DDBJ databases">
        <authorList>
            <person name="Kallberg Y."/>
            <person name="Tangrot J."/>
            <person name="Rosling A."/>
        </authorList>
    </citation>
    <scope>NUCLEOTIDE SEQUENCE</scope>
    <source>
        <strain evidence="1">28 12/20/2015</strain>
    </source>
</reference>
<comment type="caution">
    <text evidence="1">The sequence shown here is derived from an EMBL/GenBank/DDBJ whole genome shotgun (WGS) entry which is preliminary data.</text>
</comment>
<dbReference type="EMBL" id="CAJVPW010001355">
    <property type="protein sequence ID" value="CAG8481822.1"/>
    <property type="molecule type" value="Genomic_DNA"/>
</dbReference>
<name>A0ACA9KMC9_9GLOM</name>
<organism evidence="1 2">
    <name type="scientific">Cetraspora pellucida</name>
    <dbReference type="NCBI Taxonomy" id="1433469"/>
    <lineage>
        <taxon>Eukaryota</taxon>
        <taxon>Fungi</taxon>
        <taxon>Fungi incertae sedis</taxon>
        <taxon>Mucoromycota</taxon>
        <taxon>Glomeromycotina</taxon>
        <taxon>Glomeromycetes</taxon>
        <taxon>Diversisporales</taxon>
        <taxon>Gigasporaceae</taxon>
        <taxon>Cetraspora</taxon>
    </lineage>
</organism>